<dbReference type="GO" id="GO:0004190">
    <property type="term" value="F:aspartic-type endopeptidase activity"/>
    <property type="evidence" value="ECO:0007669"/>
    <property type="project" value="UniProtKB-KW"/>
</dbReference>
<evidence type="ECO:0000256" key="3">
    <source>
        <dbReference type="PIRSR" id="PIRSR601461-1"/>
    </source>
</evidence>
<proteinExistence type="inferred from homology"/>
<feature type="active site" evidence="3">
    <location>
        <position position="55"/>
    </location>
</feature>
<evidence type="ECO:0000256" key="6">
    <source>
        <dbReference type="SAM" id="SignalP"/>
    </source>
</evidence>
<dbReference type="PROSITE" id="PS51767">
    <property type="entry name" value="PEPTIDASE_A1"/>
    <property type="match status" value="1"/>
</dbReference>
<evidence type="ECO:0000259" key="7">
    <source>
        <dbReference type="PROSITE" id="PS51767"/>
    </source>
</evidence>
<evidence type="ECO:0000256" key="1">
    <source>
        <dbReference type="ARBA" id="ARBA00007447"/>
    </source>
</evidence>
<evidence type="ECO:0000256" key="2">
    <source>
        <dbReference type="ARBA" id="ARBA00022750"/>
    </source>
</evidence>
<dbReference type="InterPro" id="IPR001461">
    <property type="entry name" value="Aspartic_peptidase_A1"/>
</dbReference>
<dbReference type="PANTHER" id="PTHR47966">
    <property type="entry name" value="BETA-SITE APP-CLEAVING ENZYME, ISOFORM A-RELATED"/>
    <property type="match status" value="1"/>
</dbReference>
<dbReference type="PANTHER" id="PTHR47966:SF51">
    <property type="entry name" value="BETA-SITE APP-CLEAVING ENZYME, ISOFORM A-RELATED"/>
    <property type="match status" value="1"/>
</dbReference>
<evidence type="ECO:0000313" key="8">
    <source>
        <dbReference type="EMBL" id="KAJ3257618.1"/>
    </source>
</evidence>
<feature type="active site" evidence="3">
    <location>
        <position position="239"/>
    </location>
</feature>
<dbReference type="InterPro" id="IPR033121">
    <property type="entry name" value="PEPTIDASE_A1"/>
</dbReference>
<dbReference type="InterPro" id="IPR021109">
    <property type="entry name" value="Peptidase_aspartic_dom_sf"/>
</dbReference>
<dbReference type="InterPro" id="IPR034164">
    <property type="entry name" value="Pepsin-like_dom"/>
</dbReference>
<dbReference type="EMBL" id="JADGKB010000036">
    <property type="protein sequence ID" value="KAJ3257618.1"/>
    <property type="molecule type" value="Genomic_DNA"/>
</dbReference>
<dbReference type="SUPFAM" id="SSF50630">
    <property type="entry name" value="Acid proteases"/>
    <property type="match status" value="1"/>
</dbReference>
<dbReference type="InterPro" id="IPR001969">
    <property type="entry name" value="Aspartic_peptidase_AS"/>
</dbReference>
<keyword evidence="6" id="KW-0732">Signal</keyword>
<organism evidence="8 9">
    <name type="scientific">Boothiomyces macroporosus</name>
    <dbReference type="NCBI Taxonomy" id="261099"/>
    <lineage>
        <taxon>Eukaryota</taxon>
        <taxon>Fungi</taxon>
        <taxon>Fungi incertae sedis</taxon>
        <taxon>Chytridiomycota</taxon>
        <taxon>Chytridiomycota incertae sedis</taxon>
        <taxon>Chytridiomycetes</taxon>
        <taxon>Rhizophydiales</taxon>
        <taxon>Terramycetaceae</taxon>
        <taxon>Boothiomyces</taxon>
    </lineage>
</organism>
<dbReference type="AlphaFoldDB" id="A0AAD5UH65"/>
<keyword evidence="4" id="KW-1015">Disulfide bond</keyword>
<dbReference type="Proteomes" id="UP001210925">
    <property type="component" value="Unassembled WGS sequence"/>
</dbReference>
<dbReference type="PRINTS" id="PR00792">
    <property type="entry name" value="PEPSIN"/>
</dbReference>
<comment type="caution">
    <text evidence="8">The sequence shown here is derived from an EMBL/GenBank/DDBJ whole genome shotgun (WGS) entry which is preliminary data.</text>
</comment>
<evidence type="ECO:0000256" key="4">
    <source>
        <dbReference type="PIRSR" id="PIRSR601461-2"/>
    </source>
</evidence>
<protein>
    <submittedName>
        <fullName evidence="8">1,3-beta-glucanosyltransferase</fullName>
    </submittedName>
</protein>
<feature type="chain" id="PRO_5042152127" evidence="6">
    <location>
        <begin position="16"/>
        <end position="422"/>
    </location>
</feature>
<keyword evidence="5" id="KW-0378">Hydrolase</keyword>
<dbReference type="Gene3D" id="2.40.70.10">
    <property type="entry name" value="Acid Proteases"/>
    <property type="match status" value="2"/>
</dbReference>
<dbReference type="Pfam" id="PF00026">
    <property type="entry name" value="Asp"/>
    <property type="match status" value="1"/>
</dbReference>
<evidence type="ECO:0000313" key="9">
    <source>
        <dbReference type="Proteomes" id="UP001210925"/>
    </source>
</evidence>
<feature type="disulfide bond" evidence="4">
    <location>
        <begin position="275"/>
        <end position="319"/>
    </location>
</feature>
<name>A0AAD5UH65_9FUNG</name>
<dbReference type="PROSITE" id="PS00141">
    <property type="entry name" value="ASP_PROTEASE"/>
    <property type="match status" value="2"/>
</dbReference>
<dbReference type="GO" id="GO:0006508">
    <property type="term" value="P:proteolysis"/>
    <property type="evidence" value="ECO:0007669"/>
    <property type="project" value="UniProtKB-KW"/>
</dbReference>
<accession>A0AAD5UH65</accession>
<feature type="signal peptide" evidence="6">
    <location>
        <begin position="1"/>
        <end position="15"/>
    </location>
</feature>
<feature type="domain" description="Peptidase A1" evidence="7">
    <location>
        <begin position="37"/>
        <end position="357"/>
    </location>
</feature>
<comment type="similarity">
    <text evidence="1 5">Belongs to the peptidase A1 family.</text>
</comment>
<keyword evidence="5" id="KW-0645">Protease</keyword>
<reference evidence="8" key="1">
    <citation type="submission" date="2020-05" db="EMBL/GenBank/DDBJ databases">
        <title>Phylogenomic resolution of chytrid fungi.</title>
        <authorList>
            <person name="Stajich J.E."/>
            <person name="Amses K."/>
            <person name="Simmons R."/>
            <person name="Seto K."/>
            <person name="Myers J."/>
            <person name="Bonds A."/>
            <person name="Quandt C.A."/>
            <person name="Barry K."/>
            <person name="Liu P."/>
            <person name="Grigoriev I."/>
            <person name="Longcore J.E."/>
            <person name="James T.Y."/>
        </authorList>
    </citation>
    <scope>NUCLEOTIDE SEQUENCE</scope>
    <source>
        <strain evidence="8">PLAUS21</strain>
    </source>
</reference>
<gene>
    <name evidence="8" type="primary">PGA5_2</name>
    <name evidence="8" type="ORF">HK103_004390</name>
</gene>
<dbReference type="CDD" id="cd05471">
    <property type="entry name" value="pepsin_like"/>
    <property type="match status" value="1"/>
</dbReference>
<sequence>MLFGLLSITVAAVHANVRDGTPKEIQLSSVSASPFMFSVGVEVGTPSQSFKLLFDSGSSSMWIRDSNCGSQSCSNPGFVSAKSKTFQTVNSNSHSINYMDGSFIQGPLVEDAVNVGGKSVQQEFYLAKTDGSAVGFAVDGILGLAFPNTLPTFFGNLISSNQITKQVFSVYYSKDLQSGSMLLGGIDTNRYGGELLWNLVYGDSSSGSAPFSLWKTKLDYLSMSDKNVTLSDSFDLIFDTGTALSNFPVAIADKINTALGFSFIPGQNVTYGFPCPNSTVPTALPNISFGLGSGAINFHPEEYVYFSSLVSNKTTHVYCTSAFVGRPNLTDSAIFGNILTQKLYVVHDYKNMKIGVAAANRNTTLTGAFVAADSTDAPAGSWNGSADRYTMRTNNSKPFSNSGVISAVSLNLLITMLLTLNR</sequence>
<keyword evidence="2 5" id="KW-0064">Aspartyl protease</keyword>
<evidence type="ECO:0000256" key="5">
    <source>
        <dbReference type="RuleBase" id="RU000454"/>
    </source>
</evidence>
<keyword evidence="9" id="KW-1185">Reference proteome</keyword>